<dbReference type="EMBL" id="KZ613962">
    <property type="protein sequence ID" value="PMD31434.1"/>
    <property type="molecule type" value="Genomic_DNA"/>
</dbReference>
<dbReference type="SUPFAM" id="SSF53474">
    <property type="entry name" value="alpha/beta-Hydrolases"/>
    <property type="match status" value="1"/>
</dbReference>
<dbReference type="OrthoDB" id="19657at2759"/>
<organism evidence="2 3">
    <name type="scientific">Hyaloscypha variabilis (strain UAMH 11265 / GT02V1 / F)</name>
    <name type="common">Meliniomyces variabilis</name>
    <dbReference type="NCBI Taxonomy" id="1149755"/>
    <lineage>
        <taxon>Eukaryota</taxon>
        <taxon>Fungi</taxon>
        <taxon>Dikarya</taxon>
        <taxon>Ascomycota</taxon>
        <taxon>Pezizomycotina</taxon>
        <taxon>Leotiomycetes</taxon>
        <taxon>Helotiales</taxon>
        <taxon>Hyaloscyphaceae</taxon>
        <taxon>Hyaloscypha</taxon>
        <taxon>Hyaloscypha variabilis</taxon>
    </lineage>
</organism>
<keyword evidence="2" id="KW-0378">Hydrolase</keyword>
<dbReference type="Proteomes" id="UP000235786">
    <property type="component" value="Unassembled WGS sequence"/>
</dbReference>
<proteinExistence type="predicted"/>
<dbReference type="STRING" id="1149755.A0A2J6QYS9"/>
<gene>
    <name evidence="2" type="ORF">L207DRAFT_519274</name>
</gene>
<dbReference type="InterPro" id="IPR050471">
    <property type="entry name" value="AB_hydrolase"/>
</dbReference>
<dbReference type="PANTHER" id="PTHR43433">
    <property type="entry name" value="HYDROLASE, ALPHA/BETA FOLD FAMILY PROTEIN"/>
    <property type="match status" value="1"/>
</dbReference>
<evidence type="ECO:0000313" key="2">
    <source>
        <dbReference type="EMBL" id="PMD31434.1"/>
    </source>
</evidence>
<evidence type="ECO:0000313" key="3">
    <source>
        <dbReference type="Proteomes" id="UP000235786"/>
    </source>
</evidence>
<dbReference type="Pfam" id="PF00561">
    <property type="entry name" value="Abhydrolase_1"/>
    <property type="match status" value="1"/>
</dbReference>
<evidence type="ECO:0000259" key="1">
    <source>
        <dbReference type="Pfam" id="PF00561"/>
    </source>
</evidence>
<dbReference type="PANTHER" id="PTHR43433:SF5">
    <property type="entry name" value="AB HYDROLASE-1 DOMAIN-CONTAINING PROTEIN"/>
    <property type="match status" value="1"/>
</dbReference>
<dbReference type="InterPro" id="IPR000073">
    <property type="entry name" value="AB_hydrolase_1"/>
</dbReference>
<name>A0A2J6QYS9_HYAVF</name>
<dbReference type="AlphaFoldDB" id="A0A2J6QYS9"/>
<protein>
    <submittedName>
        <fullName evidence="2">Alpha/beta-hydrolase</fullName>
    </submittedName>
</protein>
<sequence length="351" mass="39187">MASSTGRPDVAAILAHPSYPDTIWKLTPTKSEYLPVGEGRGGPFKIHYEVHGKGPIKLVWIMGLGSRKSAWQRQTFKFGHEEGDKYSSLVFDNRGMGLSEKPLLRYSTSEMAKDVLEILDRIGWTAERELHVAGVSMGGMIAQELALMIPDRICSLSLISTAAQIQNTTSFVENLRTRVNMFLPKSLDKSVSDAGHMLFSDAWLDSPDDTQVPTASTPNVELPESGTYGMFETNYERFAAQELTKRLDVEGFPKKGFMMQAIAAGWHYKSPKQLEELGDKVGRERIMVIHGTKDNMITVPHGRRLIEILKPGVGVIKEGIGHVFMLEDTKWHNEMVVNLIEKTENLNVGKK</sequence>
<keyword evidence="3" id="KW-1185">Reference proteome</keyword>
<dbReference type="InterPro" id="IPR029058">
    <property type="entry name" value="AB_hydrolase_fold"/>
</dbReference>
<dbReference type="Gene3D" id="3.40.50.1820">
    <property type="entry name" value="alpha/beta hydrolase"/>
    <property type="match status" value="1"/>
</dbReference>
<accession>A0A2J6QYS9</accession>
<reference evidence="2" key="1">
    <citation type="submission" date="2016-04" db="EMBL/GenBank/DDBJ databases">
        <title>A degradative enzymes factory behind the ericoid mycorrhizal symbiosis.</title>
        <authorList>
            <consortium name="DOE Joint Genome Institute"/>
            <person name="Martino E."/>
            <person name="Morin E."/>
            <person name="Grelet G."/>
            <person name="Kuo A."/>
            <person name="Kohler A."/>
            <person name="Daghino S."/>
            <person name="Barry K."/>
            <person name="Choi C."/>
            <person name="Cichocki N."/>
            <person name="Clum A."/>
            <person name="Copeland A."/>
            <person name="Hainaut M."/>
            <person name="Haridas S."/>
            <person name="Labutti K."/>
            <person name="Lindquist E."/>
            <person name="Lipzen A."/>
            <person name="Khouja H.-R."/>
            <person name="Murat C."/>
            <person name="Ohm R."/>
            <person name="Olson A."/>
            <person name="Spatafora J."/>
            <person name="Veneault-Fourrey C."/>
            <person name="Henrissat B."/>
            <person name="Grigoriev I."/>
            <person name="Martin F."/>
            <person name="Perotto S."/>
        </authorList>
    </citation>
    <scope>NUCLEOTIDE SEQUENCE [LARGE SCALE GENOMIC DNA]</scope>
    <source>
        <strain evidence="2">F</strain>
    </source>
</reference>
<feature type="domain" description="AB hydrolase-1" evidence="1">
    <location>
        <begin position="85"/>
        <end position="327"/>
    </location>
</feature>
<dbReference type="GO" id="GO:0016787">
    <property type="term" value="F:hydrolase activity"/>
    <property type="evidence" value="ECO:0007669"/>
    <property type="project" value="UniProtKB-KW"/>
</dbReference>